<evidence type="ECO:0000313" key="1">
    <source>
        <dbReference type="EMBL" id="KAJ0093953.1"/>
    </source>
</evidence>
<sequence>MFSMENMVAENQKRAHGLASILAIGTANPPNIFYQDDYPDFYFGVTQSDHMTQLKDKFKRIYKYTSSPPFYEKFKILLGEKTMIRKRHMHLSEEITKEVPNMTTLKSQLAISQCSSRNPGN</sequence>
<evidence type="ECO:0000313" key="2">
    <source>
        <dbReference type="Proteomes" id="UP001164250"/>
    </source>
</evidence>
<protein>
    <submittedName>
        <fullName evidence="1">Uncharacterized protein</fullName>
    </submittedName>
</protein>
<keyword evidence="2" id="KW-1185">Reference proteome</keyword>
<reference evidence="2" key="1">
    <citation type="journal article" date="2023" name="G3 (Bethesda)">
        <title>Genome assembly and association tests identify interacting loci associated with vigor, precocity, and sex in interspecific pistachio rootstocks.</title>
        <authorList>
            <person name="Palmer W."/>
            <person name="Jacygrad E."/>
            <person name="Sagayaradj S."/>
            <person name="Cavanaugh K."/>
            <person name="Han R."/>
            <person name="Bertier L."/>
            <person name="Beede B."/>
            <person name="Kafkas S."/>
            <person name="Golino D."/>
            <person name="Preece J."/>
            <person name="Michelmore R."/>
        </authorList>
    </citation>
    <scope>NUCLEOTIDE SEQUENCE [LARGE SCALE GENOMIC DNA]</scope>
</reference>
<accession>A0ACC1B558</accession>
<name>A0ACC1B558_9ROSI</name>
<proteinExistence type="predicted"/>
<dbReference type="Proteomes" id="UP001164250">
    <property type="component" value="Chromosome 7"/>
</dbReference>
<dbReference type="EMBL" id="CM047903">
    <property type="protein sequence ID" value="KAJ0093953.1"/>
    <property type="molecule type" value="Genomic_DNA"/>
</dbReference>
<organism evidence="1 2">
    <name type="scientific">Pistacia atlantica</name>
    <dbReference type="NCBI Taxonomy" id="434234"/>
    <lineage>
        <taxon>Eukaryota</taxon>
        <taxon>Viridiplantae</taxon>
        <taxon>Streptophyta</taxon>
        <taxon>Embryophyta</taxon>
        <taxon>Tracheophyta</taxon>
        <taxon>Spermatophyta</taxon>
        <taxon>Magnoliopsida</taxon>
        <taxon>eudicotyledons</taxon>
        <taxon>Gunneridae</taxon>
        <taxon>Pentapetalae</taxon>
        <taxon>rosids</taxon>
        <taxon>malvids</taxon>
        <taxon>Sapindales</taxon>
        <taxon>Anacardiaceae</taxon>
        <taxon>Pistacia</taxon>
    </lineage>
</organism>
<comment type="caution">
    <text evidence="1">The sequence shown here is derived from an EMBL/GenBank/DDBJ whole genome shotgun (WGS) entry which is preliminary data.</text>
</comment>
<gene>
    <name evidence="1" type="ORF">Patl1_26745</name>
</gene>